<dbReference type="Pfam" id="PF04117">
    <property type="entry name" value="Mpv17_PMP22"/>
    <property type="match status" value="1"/>
</dbReference>
<feature type="transmembrane region" description="Helical" evidence="6">
    <location>
        <begin position="6"/>
        <end position="26"/>
    </location>
</feature>
<evidence type="ECO:0000256" key="5">
    <source>
        <dbReference type="ARBA" id="ARBA00023136"/>
    </source>
</evidence>
<dbReference type="RefSeq" id="XP_031769338.2">
    <property type="nucleotide sequence ID" value="XM_031913478.2"/>
</dbReference>
<evidence type="ECO:0000256" key="3">
    <source>
        <dbReference type="ARBA" id="ARBA00022692"/>
    </source>
</evidence>
<reference evidence="8 9" key="1">
    <citation type="submission" date="2025-05" db="UniProtKB">
        <authorList>
            <consortium name="RefSeq"/>
        </authorList>
    </citation>
    <scope>IDENTIFICATION</scope>
    <source>
        <tissue evidence="8 9">Whole larvae</tissue>
    </source>
</reference>
<feature type="transmembrane region" description="Helical" evidence="6">
    <location>
        <begin position="99"/>
        <end position="120"/>
    </location>
</feature>
<comment type="subcellular location">
    <subcellularLocation>
        <location evidence="1">Membrane</location>
        <topology evidence="1">Multi-pass membrane protein</topology>
    </subcellularLocation>
</comment>
<dbReference type="RefSeq" id="XP_031769339.2">
    <property type="nucleotide sequence ID" value="XM_031913479.2"/>
</dbReference>
<dbReference type="PANTHER" id="PTHR11266">
    <property type="entry name" value="PEROXISOMAL MEMBRANE PROTEIN 2, PXMP2 MPV17"/>
    <property type="match status" value="1"/>
</dbReference>
<evidence type="ECO:0000313" key="9">
    <source>
        <dbReference type="RefSeq" id="XP_031769339.2"/>
    </source>
</evidence>
<evidence type="ECO:0000256" key="4">
    <source>
        <dbReference type="ARBA" id="ARBA00022989"/>
    </source>
</evidence>
<dbReference type="InterPro" id="IPR007248">
    <property type="entry name" value="Mpv17_PMP22"/>
</dbReference>
<keyword evidence="7" id="KW-1185">Reference proteome</keyword>
<dbReference type="Proteomes" id="UP001652740">
    <property type="component" value="Unplaced"/>
</dbReference>
<dbReference type="GeneID" id="113511626"/>
<dbReference type="GO" id="GO:0061668">
    <property type="term" value="P:mitochondrial ribosome assembly"/>
    <property type="evidence" value="ECO:0007669"/>
    <property type="project" value="TreeGrafter"/>
</dbReference>
<gene>
    <name evidence="8 9" type="primary">LOC113511626</name>
</gene>
<comment type="similarity">
    <text evidence="2 6">Belongs to the peroxisomal membrane protein PXMP2/4 family.</text>
</comment>
<keyword evidence="4 6" id="KW-1133">Transmembrane helix</keyword>
<protein>
    <submittedName>
        <fullName evidence="8 9">Mpv17-like protein 2 isoform X1</fullName>
    </submittedName>
</protein>
<keyword evidence="5 6" id="KW-0472">Membrane</keyword>
<feature type="transmembrane region" description="Helical" evidence="6">
    <location>
        <begin position="202"/>
        <end position="219"/>
    </location>
</feature>
<dbReference type="AlphaFoldDB" id="A0A6J3CDZ9"/>
<dbReference type="GO" id="GO:0005739">
    <property type="term" value="C:mitochondrion"/>
    <property type="evidence" value="ECO:0007669"/>
    <property type="project" value="TreeGrafter"/>
</dbReference>
<keyword evidence="3 6" id="KW-0812">Transmembrane</keyword>
<evidence type="ECO:0000313" key="8">
    <source>
        <dbReference type="RefSeq" id="XP_031769338.2"/>
    </source>
</evidence>
<dbReference type="GO" id="GO:0016020">
    <property type="term" value="C:membrane"/>
    <property type="evidence" value="ECO:0007669"/>
    <property type="project" value="UniProtKB-SubCell"/>
</dbReference>
<dbReference type="PANTHER" id="PTHR11266:SF81">
    <property type="entry name" value="GH12661P-RELATED"/>
    <property type="match status" value="1"/>
</dbReference>
<evidence type="ECO:0000256" key="2">
    <source>
        <dbReference type="ARBA" id="ARBA00006824"/>
    </source>
</evidence>
<evidence type="ECO:0000313" key="7">
    <source>
        <dbReference type="Proteomes" id="UP001652740"/>
    </source>
</evidence>
<organism evidence="7 9">
    <name type="scientific">Galleria mellonella</name>
    <name type="common">Greater wax moth</name>
    <dbReference type="NCBI Taxonomy" id="7137"/>
    <lineage>
        <taxon>Eukaryota</taxon>
        <taxon>Metazoa</taxon>
        <taxon>Ecdysozoa</taxon>
        <taxon>Arthropoda</taxon>
        <taxon>Hexapoda</taxon>
        <taxon>Insecta</taxon>
        <taxon>Pterygota</taxon>
        <taxon>Neoptera</taxon>
        <taxon>Endopterygota</taxon>
        <taxon>Lepidoptera</taxon>
        <taxon>Glossata</taxon>
        <taxon>Ditrysia</taxon>
        <taxon>Pyraloidea</taxon>
        <taxon>Pyralidae</taxon>
        <taxon>Galleriinae</taxon>
        <taxon>Galleria</taxon>
    </lineage>
</organism>
<evidence type="ECO:0000256" key="6">
    <source>
        <dbReference type="RuleBase" id="RU363053"/>
    </source>
</evidence>
<feature type="transmembrane region" description="Helical" evidence="6">
    <location>
        <begin position="132"/>
        <end position="155"/>
    </location>
</feature>
<sequence length="225" mass="26589">MCLNIYNAFLITDSVIFSGCILIMFFNNCLKMKQTLPLIRFQVRSYSTFRRGVQFFFKKNLLFTNSITSGGFMAIGDLVQQEIEYRSNLLTERYDWGRVARMFTVGTLMGPLHHFYYVYLDKVLPKADIKTVFKKIVCDQLFASPATIICFFYGMGQLEKKSLDQSTAEIVHKFKYVYVGDCLFWPPVQFVNFYYLTTEYRVFYINIATMVFNIFLSYMKHYDQH</sequence>
<proteinExistence type="inferred from homology"/>
<accession>A0A6J3CDZ9</accession>
<evidence type="ECO:0000256" key="1">
    <source>
        <dbReference type="ARBA" id="ARBA00004141"/>
    </source>
</evidence>
<name>A0A6J3CDZ9_GALME</name>